<protein>
    <submittedName>
        <fullName evidence="8">Condensin-2 complex subunit H2 isoform X1</fullName>
    </submittedName>
</protein>
<gene>
    <name evidence="8" type="primary">LOC108673574</name>
</gene>
<comment type="subcellular location">
    <subcellularLocation>
        <location evidence="1">Nucleus</location>
    </subcellularLocation>
</comment>
<dbReference type="KEGG" id="hazt:108673574"/>
<sequence>MPLPSTQDLDARFAVFLNPIRDLTKNWEVDIAKYLEEYLEELLEVQITFDGGETVMNFAEAAMLIQGSATVYSKKVEFLWQMTLQMLELLSSKRKFESHDGDKATDGAAAGGSGKNKPGVHDQTVDFQRIDNVGMGRNITIKEDDEVDLDEFGHKKTFSFLPATPLHLVEKESEKCKNKINLYLINGETFGGKDDFRLNRSYMTPAGLMCLDLPTELLQRKDELGPAEDGPCALSPIREDPELEEDNHDGFSPGQLSPLPVFEDHATELNLGPLEDDAGFADAAAVFPEAEGFPAVEVAAPPLEMRRQGMRRRAAAEEIVALPLKLHEPWKPLDCHEPKLSPRPVRAGRLRRPPPCSCHKTPPANIRKRKKCADKISGKATDESPPIDQHLLKHLPDLANNNNTTSKADLHPALRDQALQEEETRAELLRQRRVCAAAPDGAPERIAETDNLQQHDAPFGLDDDDDIAADAALDVDDAEMVPNLSFDLPDPHTGLLGDDDVGRSGRDRVNPSAAHNDTLQYEPDGEYEALVQQWVAEYIVNAQDSIASSELVKRVSKWRSKISPVLALEEERQAFDIHAYGDKILRSFTSDVGEVLPFRNIVSGLQRNEVARMFLSSLMLANTYNVEPILTEPGEMPMDCLTLRLLSRVRHHEEMEAYVAPSQHNVRPGEVQAPARRLLSSPRPPAKRGKQLPSRGKAKVSRRQERNLGDSDTSDSDSSISTASEPLTNGVEEPTDLICDRITKVTEGTVCTDITQRAVNDPELLLQARAGKRALSVE</sequence>
<dbReference type="PANTHER" id="PTHR14324:SF3">
    <property type="entry name" value="CONDENSIN-2 COMPLEX SUBUNIT H2"/>
    <property type="match status" value="1"/>
</dbReference>
<evidence type="ECO:0000313" key="7">
    <source>
        <dbReference type="Proteomes" id="UP000694843"/>
    </source>
</evidence>
<dbReference type="Pfam" id="PF06278">
    <property type="entry name" value="CNDH2_N"/>
    <property type="match status" value="1"/>
</dbReference>
<dbReference type="OMA" id="NPYEPGN"/>
<dbReference type="Proteomes" id="UP000694843">
    <property type="component" value="Unplaced"/>
</dbReference>
<reference evidence="8" key="1">
    <citation type="submission" date="2025-08" db="UniProtKB">
        <authorList>
            <consortium name="RefSeq"/>
        </authorList>
    </citation>
    <scope>IDENTIFICATION</scope>
    <source>
        <tissue evidence="8">Whole organism</tissue>
    </source>
</reference>
<evidence type="ECO:0000256" key="2">
    <source>
        <dbReference type="ARBA" id="ARBA00007844"/>
    </source>
</evidence>
<accession>A0A8B7NT37</accession>
<organism evidence="7 8">
    <name type="scientific">Hyalella azteca</name>
    <name type="common">Amphipod</name>
    <dbReference type="NCBI Taxonomy" id="294128"/>
    <lineage>
        <taxon>Eukaryota</taxon>
        <taxon>Metazoa</taxon>
        <taxon>Ecdysozoa</taxon>
        <taxon>Arthropoda</taxon>
        <taxon>Crustacea</taxon>
        <taxon>Multicrustacea</taxon>
        <taxon>Malacostraca</taxon>
        <taxon>Eumalacostraca</taxon>
        <taxon>Peracarida</taxon>
        <taxon>Amphipoda</taxon>
        <taxon>Senticaudata</taxon>
        <taxon>Talitrida</taxon>
        <taxon>Talitroidea</taxon>
        <taxon>Hyalellidae</taxon>
        <taxon>Hyalella</taxon>
    </lineage>
</organism>
<dbReference type="RefSeq" id="XP_018016914.1">
    <property type="nucleotide sequence ID" value="XM_018161425.2"/>
</dbReference>
<keyword evidence="7" id="KW-1185">Reference proteome</keyword>
<evidence type="ECO:0000256" key="4">
    <source>
        <dbReference type="SAM" id="MobiDB-lite"/>
    </source>
</evidence>
<dbReference type="PANTHER" id="PTHR14324">
    <property type="entry name" value="CONDENSIN-2 COMPLEX SUBUNIT H2"/>
    <property type="match status" value="1"/>
</dbReference>
<name>A0A8B7NT37_HYAAZ</name>
<dbReference type="InterPro" id="IPR031737">
    <property type="entry name" value="CNDH2_C"/>
</dbReference>
<dbReference type="GO" id="GO:0051306">
    <property type="term" value="P:mitotic sister chromatid separation"/>
    <property type="evidence" value="ECO:0007669"/>
    <property type="project" value="TreeGrafter"/>
</dbReference>
<dbReference type="GO" id="GO:0005634">
    <property type="term" value="C:nucleus"/>
    <property type="evidence" value="ECO:0007669"/>
    <property type="project" value="UniProtKB-SubCell"/>
</dbReference>
<dbReference type="GO" id="GO:0000796">
    <property type="term" value="C:condensin complex"/>
    <property type="evidence" value="ECO:0007669"/>
    <property type="project" value="TreeGrafter"/>
</dbReference>
<feature type="compositionally biased region" description="Basic residues" evidence="4">
    <location>
        <begin position="685"/>
        <end position="701"/>
    </location>
</feature>
<dbReference type="OrthoDB" id="10038475at2759"/>
<feature type="region of interest" description="Disordered" evidence="4">
    <location>
        <begin position="223"/>
        <end position="253"/>
    </location>
</feature>
<dbReference type="AlphaFoldDB" id="A0A8B7NT37"/>
<evidence type="ECO:0000256" key="1">
    <source>
        <dbReference type="ARBA" id="ARBA00004123"/>
    </source>
</evidence>
<dbReference type="InterPro" id="IPR009378">
    <property type="entry name" value="H2_N"/>
</dbReference>
<dbReference type="InterPro" id="IPR031739">
    <property type="entry name" value="Ncaph2"/>
</dbReference>
<dbReference type="GeneID" id="108673574"/>
<comment type="similarity">
    <text evidence="2">Belongs to the CND2 H2 (condensin-2 subunit 2) family.</text>
</comment>
<feature type="domain" description="Condensin II complex subunit H2 N-terminal" evidence="5">
    <location>
        <begin position="12"/>
        <end position="105"/>
    </location>
</feature>
<feature type="region of interest" description="Disordered" evidence="4">
    <location>
        <begin position="675"/>
        <end position="734"/>
    </location>
</feature>
<keyword evidence="3" id="KW-0539">Nucleus</keyword>
<proteinExistence type="inferred from homology"/>
<evidence type="ECO:0000313" key="8">
    <source>
        <dbReference type="RefSeq" id="XP_018016914.1"/>
    </source>
</evidence>
<feature type="region of interest" description="Disordered" evidence="4">
    <location>
        <begin position="341"/>
        <end position="371"/>
    </location>
</feature>
<feature type="region of interest" description="Disordered" evidence="4">
    <location>
        <begin position="489"/>
        <end position="517"/>
    </location>
</feature>
<dbReference type="GO" id="GO:0003682">
    <property type="term" value="F:chromatin binding"/>
    <property type="evidence" value="ECO:0007669"/>
    <property type="project" value="TreeGrafter"/>
</dbReference>
<feature type="region of interest" description="Disordered" evidence="4">
    <location>
        <begin position="98"/>
        <end position="122"/>
    </location>
</feature>
<evidence type="ECO:0000259" key="5">
    <source>
        <dbReference type="Pfam" id="PF06278"/>
    </source>
</evidence>
<evidence type="ECO:0000259" key="6">
    <source>
        <dbReference type="Pfam" id="PF16858"/>
    </source>
</evidence>
<evidence type="ECO:0000256" key="3">
    <source>
        <dbReference type="ARBA" id="ARBA00023242"/>
    </source>
</evidence>
<dbReference type="Pfam" id="PF16858">
    <property type="entry name" value="CNDH2_C"/>
    <property type="match status" value="1"/>
</dbReference>
<dbReference type="GO" id="GO:0010032">
    <property type="term" value="P:meiotic chromosome condensation"/>
    <property type="evidence" value="ECO:0007669"/>
    <property type="project" value="TreeGrafter"/>
</dbReference>
<feature type="compositionally biased region" description="Basic and acidic residues" evidence="4">
    <location>
        <begin position="500"/>
        <end position="509"/>
    </location>
</feature>
<feature type="domain" description="Condensin-2 complex subunit H2 C-terminal" evidence="6">
    <location>
        <begin position="526"/>
        <end position="655"/>
    </location>
</feature>